<sequence length="237" mass="27205">MSNKIRTLVVEDKLELAEMVGAYIEKNPYYELVGIASNLADARFMHNTLRPELIILDNYLPDGSGIDWLRRLRSEQSQNVDVIMMTAAVDAQTVTSGIRLGAFDYLIKPLALTSFNDVLHRFRDYHRTISSKTRFKQSEINRVYGVRRDPKVIDELPKNIDPITLQRVMGEFENNQIQTSDSIGKQIGVSKTTARRYLEYAVTMGFLEANINHGSIGRPTRQYTKNMKEYNEPQAQR</sequence>
<dbReference type="GO" id="GO:0003700">
    <property type="term" value="F:DNA-binding transcription factor activity"/>
    <property type="evidence" value="ECO:0007669"/>
    <property type="project" value="InterPro"/>
</dbReference>
<keyword evidence="6 9" id="KW-0238">DNA-binding</keyword>
<reference evidence="14" key="1">
    <citation type="submission" date="2016-12" db="EMBL/GenBank/DDBJ databases">
        <authorList>
            <person name="Rodrigo-Torres L."/>
            <person name="Arahal R.D."/>
            <person name="Lucena T."/>
        </authorList>
    </citation>
    <scope>NUCLEOTIDE SEQUENCE [LARGE SCALE GENOMIC DNA]</scope>
</reference>
<evidence type="ECO:0000256" key="8">
    <source>
        <dbReference type="ARBA" id="ARBA00023163"/>
    </source>
</evidence>
<proteinExistence type="predicted"/>
<evidence type="ECO:0000259" key="12">
    <source>
        <dbReference type="PROSITE" id="PS50110"/>
    </source>
</evidence>
<dbReference type="SMART" id="SM00448">
    <property type="entry name" value="REC"/>
    <property type="match status" value="1"/>
</dbReference>
<dbReference type="Proteomes" id="UP000184600">
    <property type="component" value="Unassembled WGS sequence"/>
</dbReference>
<dbReference type="PANTHER" id="PTHR45526:SF1">
    <property type="entry name" value="TRANSCRIPTIONAL REGULATORY PROTEIN DCUR-RELATED"/>
    <property type="match status" value="1"/>
</dbReference>
<dbReference type="Pfam" id="PF00072">
    <property type="entry name" value="Response_reg"/>
    <property type="match status" value="1"/>
</dbReference>
<dbReference type="InterPro" id="IPR051271">
    <property type="entry name" value="2C-system_Tx_regulators"/>
</dbReference>
<accession>A0A1M7YQR4</accession>
<keyword evidence="3 10" id="KW-0597">Phosphoprotein</keyword>
<dbReference type="GO" id="GO:0003677">
    <property type="term" value="F:DNA binding"/>
    <property type="evidence" value="ECO:0007669"/>
    <property type="project" value="UniProtKB-KW"/>
</dbReference>
<dbReference type="Gene3D" id="3.40.50.2300">
    <property type="match status" value="1"/>
</dbReference>
<feature type="domain" description="Response regulatory" evidence="12">
    <location>
        <begin position="6"/>
        <end position="123"/>
    </location>
</feature>
<evidence type="ECO:0000256" key="4">
    <source>
        <dbReference type="ARBA" id="ARBA00023012"/>
    </source>
</evidence>
<keyword evidence="5 9" id="KW-0805">Transcription regulation</keyword>
<dbReference type="OrthoDB" id="9802426at2"/>
<dbReference type="GO" id="GO:0000156">
    <property type="term" value="F:phosphorelay response regulator activity"/>
    <property type="evidence" value="ECO:0007669"/>
    <property type="project" value="TreeGrafter"/>
</dbReference>
<keyword evidence="8 9" id="KW-0804">Transcription</keyword>
<organism evidence="13 14">
    <name type="scientific">Vibrio quintilis</name>
    <dbReference type="NCBI Taxonomy" id="1117707"/>
    <lineage>
        <taxon>Bacteria</taxon>
        <taxon>Pseudomonadati</taxon>
        <taxon>Pseudomonadota</taxon>
        <taxon>Gammaproteobacteria</taxon>
        <taxon>Vibrionales</taxon>
        <taxon>Vibrionaceae</taxon>
        <taxon>Vibrio</taxon>
    </lineage>
</organism>
<dbReference type="STRING" id="1117707.VQ7734_00634"/>
<evidence type="ECO:0000256" key="9">
    <source>
        <dbReference type="PIRNR" id="PIRNR006171"/>
    </source>
</evidence>
<evidence type="ECO:0000256" key="11">
    <source>
        <dbReference type="SAM" id="MobiDB-lite"/>
    </source>
</evidence>
<dbReference type="AlphaFoldDB" id="A0A1M7YQR4"/>
<keyword evidence="14" id="KW-1185">Reference proteome</keyword>
<dbReference type="GO" id="GO:0005737">
    <property type="term" value="C:cytoplasm"/>
    <property type="evidence" value="ECO:0007669"/>
    <property type="project" value="UniProtKB-SubCell"/>
</dbReference>
<dbReference type="EMBL" id="FRFG01000009">
    <property type="protein sequence ID" value="SHO54915.1"/>
    <property type="molecule type" value="Genomic_DNA"/>
</dbReference>
<dbReference type="Pfam" id="PF20714">
    <property type="entry name" value="HTH_64"/>
    <property type="match status" value="1"/>
</dbReference>
<dbReference type="SUPFAM" id="SSF52172">
    <property type="entry name" value="CheY-like"/>
    <property type="match status" value="1"/>
</dbReference>
<feature type="modified residue" description="4-aspartylphosphate" evidence="10">
    <location>
        <position position="57"/>
    </location>
</feature>
<name>A0A1M7YQR4_9VIBR</name>
<comment type="subcellular location">
    <subcellularLocation>
        <location evidence="1 9">Cytoplasm</location>
    </subcellularLocation>
</comment>
<evidence type="ECO:0000256" key="6">
    <source>
        <dbReference type="ARBA" id="ARBA00023125"/>
    </source>
</evidence>
<dbReference type="PIRSF" id="PIRSF006171">
    <property type="entry name" value="RR_citrat_malat"/>
    <property type="match status" value="1"/>
</dbReference>
<evidence type="ECO:0000256" key="2">
    <source>
        <dbReference type="ARBA" id="ARBA00022490"/>
    </source>
</evidence>
<dbReference type="InterPro" id="IPR011006">
    <property type="entry name" value="CheY-like_superfamily"/>
</dbReference>
<evidence type="ECO:0000256" key="7">
    <source>
        <dbReference type="ARBA" id="ARBA00023159"/>
    </source>
</evidence>
<protein>
    <recommendedName>
        <fullName evidence="9">Transcriptional regulatory protein</fullName>
    </recommendedName>
</protein>
<keyword evidence="2 9" id="KW-0963">Cytoplasm</keyword>
<gene>
    <name evidence="13" type="primary">dpiA_1</name>
    <name evidence="13" type="ORF">VQ7734_00634</name>
</gene>
<evidence type="ECO:0000313" key="14">
    <source>
        <dbReference type="Proteomes" id="UP000184600"/>
    </source>
</evidence>
<evidence type="ECO:0000256" key="5">
    <source>
        <dbReference type="ARBA" id="ARBA00023015"/>
    </source>
</evidence>
<dbReference type="InterPro" id="IPR048714">
    <property type="entry name" value="DpiA-like_HTH"/>
</dbReference>
<dbReference type="RefSeq" id="WP_073579821.1">
    <property type="nucleotide sequence ID" value="NZ_AP024897.1"/>
</dbReference>
<evidence type="ECO:0000256" key="3">
    <source>
        <dbReference type="ARBA" id="ARBA00022553"/>
    </source>
</evidence>
<evidence type="ECO:0000256" key="1">
    <source>
        <dbReference type="ARBA" id="ARBA00004496"/>
    </source>
</evidence>
<evidence type="ECO:0000313" key="13">
    <source>
        <dbReference type="EMBL" id="SHO54915.1"/>
    </source>
</evidence>
<dbReference type="PANTHER" id="PTHR45526">
    <property type="entry name" value="TRANSCRIPTIONAL REGULATORY PROTEIN DPIA"/>
    <property type="match status" value="1"/>
</dbReference>
<keyword evidence="4 9" id="KW-0902">Two-component regulatory system</keyword>
<feature type="region of interest" description="Disordered" evidence="11">
    <location>
        <begin position="215"/>
        <end position="237"/>
    </location>
</feature>
<keyword evidence="7 9" id="KW-0010">Activator</keyword>
<dbReference type="InterPro" id="IPR024187">
    <property type="entry name" value="Sig_transdc_resp-reg_cit/mal"/>
</dbReference>
<dbReference type="InterPro" id="IPR001789">
    <property type="entry name" value="Sig_transdc_resp-reg_receiver"/>
</dbReference>
<evidence type="ECO:0000256" key="10">
    <source>
        <dbReference type="PROSITE-ProRule" id="PRU00169"/>
    </source>
</evidence>
<dbReference type="PROSITE" id="PS50110">
    <property type="entry name" value="RESPONSE_REGULATORY"/>
    <property type="match status" value="1"/>
</dbReference>